<dbReference type="STRING" id="1527.SAMN04489757_1687"/>
<dbReference type="SMART" id="SM00861">
    <property type="entry name" value="Transket_pyr"/>
    <property type="match status" value="1"/>
</dbReference>
<dbReference type="GO" id="GO:0016740">
    <property type="term" value="F:transferase activity"/>
    <property type="evidence" value="ECO:0007669"/>
    <property type="project" value="UniProtKB-KW"/>
</dbReference>
<evidence type="ECO:0000256" key="3">
    <source>
        <dbReference type="ARBA" id="ARBA00022679"/>
    </source>
</evidence>
<dbReference type="Proteomes" id="UP000198806">
    <property type="component" value="Unassembled WGS sequence"/>
</dbReference>
<dbReference type="InterPro" id="IPR005475">
    <property type="entry name" value="Transketolase-like_Pyr-bd"/>
</dbReference>
<dbReference type="InterPro" id="IPR020826">
    <property type="entry name" value="Transketolase_BS"/>
</dbReference>
<accession>A0A1I5J5I4</accession>
<dbReference type="OrthoDB" id="8732661at2"/>
<evidence type="ECO:0000259" key="5">
    <source>
        <dbReference type="SMART" id="SM00861"/>
    </source>
</evidence>
<sequence length="313" mass="33964">MAEKYATRVAYGEALAEYGSKENVVVLDADLACCTMSANFRDKYPDRFFNIGIAEGNMMSIAAGIATTGKNVFASSFAMFAAGRAWEQVRNSIGYPHLNVKVVGTHSGISVGEDGATHQALEDIAIMRAIPGMLVVSPSDAIETKAAVKALMDYEGPAYLRVGRIPADIINDTPDYKFELFKGYQMREGNDITILATGLMVQESLKASDLLKEQGIHARVIDIHTIKPLDEEIILKAAKETGCIVTVEEHNIMGGLGGAVAELLSEKYPTPLVRIGMKDEFGKSGKPEELFKKFGLNADNIVTQVKKALELKK</sequence>
<reference evidence="6 7" key="1">
    <citation type="submission" date="2016-10" db="EMBL/GenBank/DDBJ databases">
        <authorList>
            <person name="de Groot N.N."/>
        </authorList>
    </citation>
    <scope>NUCLEOTIDE SEQUENCE [LARGE SCALE GENOMIC DNA]</scope>
    <source>
        <strain evidence="6 7">DSM 1283</strain>
    </source>
</reference>
<dbReference type="InterPro" id="IPR029061">
    <property type="entry name" value="THDP-binding"/>
</dbReference>
<protein>
    <submittedName>
        <fullName evidence="6">Transketolase subunit B</fullName>
    </submittedName>
</protein>
<evidence type="ECO:0000256" key="4">
    <source>
        <dbReference type="ARBA" id="ARBA00023052"/>
    </source>
</evidence>
<keyword evidence="3" id="KW-0808">Transferase</keyword>
<evidence type="ECO:0000256" key="2">
    <source>
        <dbReference type="ARBA" id="ARBA00007131"/>
    </source>
</evidence>
<dbReference type="EMBL" id="FOWD01000068">
    <property type="protein sequence ID" value="SFO68065.1"/>
    <property type="molecule type" value="Genomic_DNA"/>
</dbReference>
<dbReference type="PROSITE" id="PS00802">
    <property type="entry name" value="TRANSKETOLASE_2"/>
    <property type="match status" value="1"/>
</dbReference>
<keyword evidence="7" id="KW-1185">Reference proteome</keyword>
<dbReference type="RefSeq" id="WP_091689320.1">
    <property type="nucleotide sequence ID" value="NZ_BAABFM010000053.1"/>
</dbReference>
<name>A0A1I5J5I4_9FIRM</name>
<dbReference type="SUPFAM" id="SSF52922">
    <property type="entry name" value="TK C-terminal domain-like"/>
    <property type="match status" value="1"/>
</dbReference>
<evidence type="ECO:0000313" key="7">
    <source>
        <dbReference type="Proteomes" id="UP000198806"/>
    </source>
</evidence>
<comment type="similarity">
    <text evidence="2">Belongs to the transketolase family.</text>
</comment>
<dbReference type="PANTHER" id="PTHR43825:SF1">
    <property type="entry name" value="TRANSKETOLASE-LIKE PYRIMIDINE-BINDING DOMAIN-CONTAINING PROTEIN"/>
    <property type="match status" value="1"/>
</dbReference>
<feature type="domain" description="Transketolase-like pyrimidine-binding" evidence="5">
    <location>
        <begin position="5"/>
        <end position="169"/>
    </location>
</feature>
<evidence type="ECO:0000313" key="6">
    <source>
        <dbReference type="EMBL" id="SFO68065.1"/>
    </source>
</evidence>
<dbReference type="CDD" id="cd07033">
    <property type="entry name" value="TPP_PYR_DXS_TK_like"/>
    <property type="match status" value="1"/>
</dbReference>
<evidence type="ECO:0000256" key="1">
    <source>
        <dbReference type="ARBA" id="ARBA00001964"/>
    </source>
</evidence>
<keyword evidence="4" id="KW-0786">Thiamine pyrophosphate</keyword>
<dbReference type="Pfam" id="PF02779">
    <property type="entry name" value="Transket_pyr"/>
    <property type="match status" value="1"/>
</dbReference>
<dbReference type="PANTHER" id="PTHR43825">
    <property type="entry name" value="PYRUVATE DEHYDROGENASE E1 COMPONENT"/>
    <property type="match status" value="1"/>
</dbReference>
<dbReference type="InterPro" id="IPR033248">
    <property type="entry name" value="Transketolase_C"/>
</dbReference>
<proteinExistence type="inferred from homology"/>
<dbReference type="InterPro" id="IPR009014">
    <property type="entry name" value="Transketo_C/PFOR_II"/>
</dbReference>
<gene>
    <name evidence="6" type="ORF">SAMN04489757_1687</name>
</gene>
<organism evidence="6 7">
    <name type="scientific">Anaerocolumna aminovalerica</name>
    <dbReference type="NCBI Taxonomy" id="1527"/>
    <lineage>
        <taxon>Bacteria</taxon>
        <taxon>Bacillati</taxon>
        <taxon>Bacillota</taxon>
        <taxon>Clostridia</taxon>
        <taxon>Lachnospirales</taxon>
        <taxon>Lachnospiraceae</taxon>
        <taxon>Anaerocolumna</taxon>
    </lineage>
</organism>
<dbReference type="Gene3D" id="3.40.50.920">
    <property type="match status" value="1"/>
</dbReference>
<dbReference type="SUPFAM" id="SSF52518">
    <property type="entry name" value="Thiamin diphosphate-binding fold (THDP-binding)"/>
    <property type="match status" value="1"/>
</dbReference>
<dbReference type="Gene3D" id="3.40.50.970">
    <property type="match status" value="1"/>
</dbReference>
<comment type="cofactor">
    <cofactor evidence="1">
        <name>thiamine diphosphate</name>
        <dbReference type="ChEBI" id="CHEBI:58937"/>
    </cofactor>
</comment>
<dbReference type="AlphaFoldDB" id="A0A1I5J5I4"/>
<dbReference type="FunFam" id="3.40.50.970:FF:000129">
    <property type="entry name" value="Transketolase"/>
    <property type="match status" value="1"/>
</dbReference>
<dbReference type="InterPro" id="IPR051157">
    <property type="entry name" value="PDH/Transketolase"/>
</dbReference>
<dbReference type="Pfam" id="PF02780">
    <property type="entry name" value="Transketolase_C"/>
    <property type="match status" value="1"/>
</dbReference>